<sequence>MNLKELVIFQTVLNIQLISDCSFFDCKSRRLYCNDRVLFVIRHIVGLDFWTVRHDSHGGAVELQSELKSW</sequence>
<name>A0AAD7WKQ7_9TELE</name>
<dbReference type="AlphaFoldDB" id="A0AAD7WKQ7"/>
<comment type="caution">
    <text evidence="1">The sequence shown here is derived from an EMBL/GenBank/DDBJ whole genome shotgun (WGS) entry which is preliminary data.</text>
</comment>
<protein>
    <submittedName>
        <fullName evidence="1">Uncharacterized protein</fullName>
    </submittedName>
</protein>
<dbReference type="EMBL" id="JAINUG010000076">
    <property type="protein sequence ID" value="KAJ8400482.1"/>
    <property type="molecule type" value="Genomic_DNA"/>
</dbReference>
<reference evidence="1" key="1">
    <citation type="journal article" date="2023" name="Science">
        <title>Genome structures resolve the early diversification of teleost fishes.</title>
        <authorList>
            <person name="Parey E."/>
            <person name="Louis A."/>
            <person name="Montfort J."/>
            <person name="Bouchez O."/>
            <person name="Roques C."/>
            <person name="Iampietro C."/>
            <person name="Lluch J."/>
            <person name="Castinel A."/>
            <person name="Donnadieu C."/>
            <person name="Desvignes T."/>
            <person name="Floi Bucao C."/>
            <person name="Jouanno E."/>
            <person name="Wen M."/>
            <person name="Mejri S."/>
            <person name="Dirks R."/>
            <person name="Jansen H."/>
            <person name="Henkel C."/>
            <person name="Chen W.J."/>
            <person name="Zahm M."/>
            <person name="Cabau C."/>
            <person name="Klopp C."/>
            <person name="Thompson A.W."/>
            <person name="Robinson-Rechavi M."/>
            <person name="Braasch I."/>
            <person name="Lecointre G."/>
            <person name="Bobe J."/>
            <person name="Postlethwait J.H."/>
            <person name="Berthelot C."/>
            <person name="Roest Crollius H."/>
            <person name="Guiguen Y."/>
        </authorList>
    </citation>
    <scope>NUCLEOTIDE SEQUENCE</scope>
    <source>
        <strain evidence="1">NC1722</strain>
    </source>
</reference>
<accession>A0AAD7WKQ7</accession>
<gene>
    <name evidence="1" type="ORF">AAFF_G00396060</name>
</gene>
<proteinExistence type="predicted"/>
<evidence type="ECO:0000313" key="1">
    <source>
        <dbReference type="EMBL" id="KAJ8400482.1"/>
    </source>
</evidence>
<evidence type="ECO:0000313" key="2">
    <source>
        <dbReference type="Proteomes" id="UP001221898"/>
    </source>
</evidence>
<keyword evidence="2" id="KW-1185">Reference proteome</keyword>
<dbReference type="Proteomes" id="UP001221898">
    <property type="component" value="Unassembled WGS sequence"/>
</dbReference>
<organism evidence="1 2">
    <name type="scientific">Aldrovandia affinis</name>
    <dbReference type="NCBI Taxonomy" id="143900"/>
    <lineage>
        <taxon>Eukaryota</taxon>
        <taxon>Metazoa</taxon>
        <taxon>Chordata</taxon>
        <taxon>Craniata</taxon>
        <taxon>Vertebrata</taxon>
        <taxon>Euteleostomi</taxon>
        <taxon>Actinopterygii</taxon>
        <taxon>Neopterygii</taxon>
        <taxon>Teleostei</taxon>
        <taxon>Notacanthiformes</taxon>
        <taxon>Halosauridae</taxon>
        <taxon>Aldrovandia</taxon>
    </lineage>
</organism>